<dbReference type="PANTHER" id="PTHR36942:SF1">
    <property type="entry name" value="IMMUNITY PROTEIN 72 OF POLYMORPHIC TOXIN SYSTEM-RELATED"/>
    <property type="match status" value="1"/>
</dbReference>
<evidence type="ECO:0000313" key="3">
    <source>
        <dbReference type="WBParaSite" id="Csp11.Scaffold475.g1708.t1"/>
    </source>
</evidence>
<feature type="region of interest" description="Disordered" evidence="1">
    <location>
        <begin position="155"/>
        <end position="192"/>
    </location>
</feature>
<keyword evidence="2" id="KW-1185">Reference proteome</keyword>
<feature type="compositionally biased region" description="Acidic residues" evidence="1">
    <location>
        <begin position="165"/>
        <end position="185"/>
    </location>
</feature>
<feature type="compositionally biased region" description="Polar residues" evidence="1">
    <location>
        <begin position="1"/>
        <end position="16"/>
    </location>
</feature>
<protein>
    <submittedName>
        <fullName evidence="3">Ubiquitinyl hydrolase 1</fullName>
    </submittedName>
</protein>
<sequence length="751" mass="85020">MPTMVMSQPPKNSGENSQRKRPKSKTDRILAINYMFVGQPEKQYMFYVRERMVYRSNVEVTFDDVFNYLASTTGDETVSLHYSVNGFYVPITTTGQLHTFLHHVHKDQSALLYVENQEYVWNVAPQDKSHKMEKRIHTAPPDGAAETCDSIDEEERHCEHGGLDSDLDDTQDDEEYEDEEEDYDDTVPQFPPILTDDSAPTVCAQKIPVKEAFVDPKPLSGTKCETIYSGGQQSKRLSNRSTCQNEKCEGANRSTKEAVQNKKWTAQDAYTEIKDMLTDALANKKMGSAPERISERLVQNVWNPSFPHNDQVFKDTVSLLKNSIGTGILCYYHQVMSRFNPEKKNGDSIEKIMLSEIMPDHEPEFLANFIDSALVAACDMLESVQHLAHLQCEFDYFNKLYEISETKGKPKQNEKDPLPTLQDVHEHVKDAVRAAHIGFNILNPLFSSGCECHEAINVVTMELQKLLLVLEHENQKTGPPQKIVDTKAFIIESAHKIIKRFTEKECPQHRTIELALRSSEVFKWRSDINAGYDHWIKLRENGQNFLNIPLRCYDSPIERTEPYALIPGRPTGDPDSIQLADQIENSHEKPLTLPSTFETTKTELETVADAVHGMSIEEEKPDVSTSSKSGTQKEAPVDIKSSTANVAGTTTVSTGQTSGGAAAIMSKKMSAELQKMVDNMYKSVPVQHNYVYPPPPKPGAILIPTGGLARCRCSKNCTEFLMEPAYEYVERFNEPRQTVWEKTKQKRFKKN</sequence>
<organism evidence="2 3">
    <name type="scientific">Caenorhabditis tropicalis</name>
    <dbReference type="NCBI Taxonomy" id="1561998"/>
    <lineage>
        <taxon>Eukaryota</taxon>
        <taxon>Metazoa</taxon>
        <taxon>Ecdysozoa</taxon>
        <taxon>Nematoda</taxon>
        <taxon>Chromadorea</taxon>
        <taxon>Rhabditida</taxon>
        <taxon>Rhabditina</taxon>
        <taxon>Rhabditomorpha</taxon>
        <taxon>Rhabditoidea</taxon>
        <taxon>Rhabditidae</taxon>
        <taxon>Peloderinae</taxon>
        <taxon>Caenorhabditis</taxon>
    </lineage>
</organism>
<feature type="region of interest" description="Disordered" evidence="1">
    <location>
        <begin position="1"/>
        <end position="24"/>
    </location>
</feature>
<dbReference type="Proteomes" id="UP000095282">
    <property type="component" value="Unplaced"/>
</dbReference>
<feature type="compositionally biased region" description="Polar residues" evidence="1">
    <location>
        <begin position="623"/>
        <end position="632"/>
    </location>
</feature>
<proteinExistence type="predicted"/>
<accession>A0A1I7T271</accession>
<name>A0A1I7T271_9PELO</name>
<dbReference type="eggNOG" id="ENOG502TG1B">
    <property type="taxonomic scope" value="Eukaryota"/>
</dbReference>
<reference evidence="3" key="1">
    <citation type="submission" date="2016-11" db="UniProtKB">
        <authorList>
            <consortium name="WormBaseParasite"/>
        </authorList>
    </citation>
    <scope>IDENTIFICATION</scope>
</reference>
<dbReference type="PANTHER" id="PTHR36942">
    <property type="entry name" value="PROTEIN CBG10268"/>
    <property type="match status" value="1"/>
</dbReference>
<dbReference type="AlphaFoldDB" id="A0A1I7T271"/>
<evidence type="ECO:0000313" key="2">
    <source>
        <dbReference type="Proteomes" id="UP000095282"/>
    </source>
</evidence>
<feature type="region of interest" description="Disordered" evidence="1">
    <location>
        <begin position="615"/>
        <end position="639"/>
    </location>
</feature>
<dbReference type="WBParaSite" id="Csp11.Scaffold475.g1708.t1">
    <property type="protein sequence ID" value="Csp11.Scaffold475.g1708.t1"/>
    <property type="gene ID" value="Csp11.Scaffold475.g1708"/>
</dbReference>
<evidence type="ECO:0000256" key="1">
    <source>
        <dbReference type="SAM" id="MobiDB-lite"/>
    </source>
</evidence>